<keyword evidence="4" id="KW-1185">Reference proteome</keyword>
<dbReference type="InterPro" id="IPR043917">
    <property type="entry name" value="DUF5753"/>
</dbReference>
<gene>
    <name evidence="3" type="ORF">ACFPFM_40770</name>
</gene>
<proteinExistence type="predicted"/>
<evidence type="ECO:0000259" key="2">
    <source>
        <dbReference type="Pfam" id="PF19054"/>
    </source>
</evidence>
<feature type="region of interest" description="Disordered" evidence="1">
    <location>
        <begin position="48"/>
        <end position="78"/>
    </location>
</feature>
<dbReference type="Proteomes" id="UP001595833">
    <property type="component" value="Unassembled WGS sequence"/>
</dbReference>
<reference evidence="4" key="1">
    <citation type="journal article" date="2019" name="Int. J. Syst. Evol. Microbiol.">
        <title>The Global Catalogue of Microorganisms (GCM) 10K type strain sequencing project: providing services to taxonomists for standard genome sequencing and annotation.</title>
        <authorList>
            <consortium name="The Broad Institute Genomics Platform"/>
            <consortium name="The Broad Institute Genome Sequencing Center for Infectious Disease"/>
            <person name="Wu L."/>
            <person name="Ma J."/>
        </authorList>
    </citation>
    <scope>NUCLEOTIDE SEQUENCE [LARGE SCALE GENOMIC DNA]</scope>
    <source>
        <strain evidence="4">KCTC 12848</strain>
    </source>
</reference>
<comment type="caution">
    <text evidence="3">The sequence shown here is derived from an EMBL/GenBank/DDBJ whole genome shotgun (WGS) entry which is preliminary data.</text>
</comment>
<feature type="domain" description="DUF5753" evidence="2">
    <location>
        <begin position="2"/>
        <end position="66"/>
    </location>
</feature>
<protein>
    <submittedName>
        <fullName evidence="3">Scr1 family TA system antitoxin-like transcriptional regulator</fullName>
    </submittedName>
</protein>
<evidence type="ECO:0000313" key="4">
    <source>
        <dbReference type="Proteomes" id="UP001595833"/>
    </source>
</evidence>
<evidence type="ECO:0000256" key="1">
    <source>
        <dbReference type="SAM" id="MobiDB-lite"/>
    </source>
</evidence>
<evidence type="ECO:0000313" key="3">
    <source>
        <dbReference type="EMBL" id="MFC5060083.1"/>
    </source>
</evidence>
<dbReference type="EMBL" id="JBHSJB010000052">
    <property type="protein sequence ID" value="MFC5060083.1"/>
    <property type="molecule type" value="Genomic_DNA"/>
</dbReference>
<dbReference type="RefSeq" id="WP_344040240.1">
    <property type="nucleotide sequence ID" value="NZ_JBHSJB010000052.1"/>
</dbReference>
<name>A0ABV9YBI2_9PSEU</name>
<organism evidence="3 4">
    <name type="scientific">Saccharothrix xinjiangensis</name>
    <dbReference type="NCBI Taxonomy" id="204798"/>
    <lineage>
        <taxon>Bacteria</taxon>
        <taxon>Bacillati</taxon>
        <taxon>Actinomycetota</taxon>
        <taxon>Actinomycetes</taxon>
        <taxon>Pseudonocardiales</taxon>
        <taxon>Pseudonocardiaceae</taxon>
        <taxon>Saccharothrix</taxon>
    </lineage>
</organism>
<dbReference type="Pfam" id="PF19054">
    <property type="entry name" value="DUF5753"/>
    <property type="match status" value="1"/>
</dbReference>
<sequence length="78" mass="8796">MVDDVVTTRPERQEVLFRQRAARAGFVLSESCLRRVVGGEEVMREQWAHPGSVTRRRNVRIRSAGTRPPGPRGARGRA</sequence>
<accession>A0ABV9YBI2</accession>